<comment type="subcellular location">
    <subcellularLocation>
        <location evidence="1 9">Cell inner membrane</location>
        <topology evidence="1 9">Single-pass membrane protein</topology>
    </subcellularLocation>
</comment>
<evidence type="ECO:0000256" key="9">
    <source>
        <dbReference type="RuleBase" id="RU365093"/>
    </source>
</evidence>
<feature type="transmembrane region" description="Helical" evidence="9">
    <location>
        <begin position="12"/>
        <end position="35"/>
    </location>
</feature>
<keyword evidence="12" id="KW-1185">Reference proteome</keyword>
<keyword evidence="5 9" id="KW-0997">Cell inner membrane</keyword>
<evidence type="ECO:0000256" key="5">
    <source>
        <dbReference type="ARBA" id="ARBA00022519"/>
    </source>
</evidence>
<dbReference type="RefSeq" id="WP_124024916.1">
    <property type="nucleotide sequence ID" value="NZ_RPOH01000064.1"/>
</dbReference>
<organism evidence="11 12">
    <name type="scientific">Buttiauxella warmboldiae</name>
    <dbReference type="NCBI Taxonomy" id="82993"/>
    <lineage>
        <taxon>Bacteria</taxon>
        <taxon>Pseudomonadati</taxon>
        <taxon>Pseudomonadota</taxon>
        <taxon>Gammaproteobacteria</taxon>
        <taxon>Enterobacterales</taxon>
        <taxon>Enterobacteriaceae</taxon>
        <taxon>Buttiauxella</taxon>
    </lineage>
</organism>
<dbReference type="Gene3D" id="2.40.30.170">
    <property type="match status" value="1"/>
</dbReference>
<dbReference type="GO" id="GO:0009306">
    <property type="term" value="P:protein secretion"/>
    <property type="evidence" value="ECO:0007669"/>
    <property type="project" value="InterPro"/>
</dbReference>
<keyword evidence="3 9" id="KW-0813">Transport</keyword>
<dbReference type="OrthoDB" id="9775513at2"/>
<dbReference type="PROSITE" id="PS00543">
    <property type="entry name" value="HLYD_FAMILY"/>
    <property type="match status" value="1"/>
</dbReference>
<name>A0A3N5DZH7_9ENTR</name>
<evidence type="ECO:0000256" key="4">
    <source>
        <dbReference type="ARBA" id="ARBA00022475"/>
    </source>
</evidence>
<protein>
    <recommendedName>
        <fullName evidence="9">Membrane fusion protein (MFP) family protein</fullName>
    </recommendedName>
</protein>
<feature type="domain" description="AprE-like beta-barrel" evidence="10">
    <location>
        <begin position="273"/>
        <end position="365"/>
    </location>
</feature>
<dbReference type="PANTHER" id="PTHR30386:SF26">
    <property type="entry name" value="TRANSPORT PROTEIN COMB"/>
    <property type="match status" value="1"/>
</dbReference>
<proteinExistence type="inferred from homology"/>
<keyword evidence="7 9" id="KW-1133">Transmembrane helix</keyword>
<comment type="similarity">
    <text evidence="2 9">Belongs to the membrane fusion protein (MFP) (TC 8.A.1) family.</text>
</comment>
<evidence type="ECO:0000256" key="2">
    <source>
        <dbReference type="ARBA" id="ARBA00009477"/>
    </source>
</evidence>
<dbReference type="AlphaFoldDB" id="A0A3N5DZH7"/>
<dbReference type="InterPro" id="IPR010129">
    <property type="entry name" value="T1SS_HlyD"/>
</dbReference>
<accession>A0A3N5DZH7</accession>
<dbReference type="NCBIfam" id="TIGR01843">
    <property type="entry name" value="type_I_hlyD"/>
    <property type="match status" value="1"/>
</dbReference>
<dbReference type="PANTHER" id="PTHR30386">
    <property type="entry name" value="MEMBRANE FUSION SUBUNIT OF EMRAB-TOLC MULTIDRUG EFFLUX PUMP"/>
    <property type="match status" value="1"/>
</dbReference>
<dbReference type="EMBL" id="RPOH01000064">
    <property type="protein sequence ID" value="RPH24193.1"/>
    <property type="molecule type" value="Genomic_DNA"/>
</dbReference>
<evidence type="ECO:0000313" key="12">
    <source>
        <dbReference type="Proteomes" id="UP000268615"/>
    </source>
</evidence>
<dbReference type="Gene3D" id="2.40.50.100">
    <property type="match status" value="1"/>
</dbReference>
<evidence type="ECO:0000256" key="6">
    <source>
        <dbReference type="ARBA" id="ARBA00022692"/>
    </source>
</evidence>
<keyword evidence="8 9" id="KW-0472">Membrane</keyword>
<dbReference type="GO" id="GO:0005886">
    <property type="term" value="C:plasma membrane"/>
    <property type="evidence" value="ECO:0007669"/>
    <property type="project" value="UniProtKB-SubCell"/>
</dbReference>
<dbReference type="InterPro" id="IPR006144">
    <property type="entry name" value="Secretion_HlyD_CS"/>
</dbReference>
<sequence length="387" mass="42848">MDDPDMKRENEFSGASRIIIISALLFILFGIWAWFGKLDEVSTGTGKVVPGSREQILQSLDGGIVTEVLVHEGDKVEAGQIVARLDPTRSESNVGESAARYRASLASSVRLNAEVNDLPLVFPDSLKAWPDLLASETRLYKSRRAQLNDSASDIQDALVSVNKELAITQRLAKSGAASNVEVLRLQRQKSDLQLKITDLRSQYYVQAREALSKANAEVDMLSAIIKGREDSVSRMTVRSPVRGIVKNIQVTTIGGVIPPNGEMMEIVPVDDRLLIEARLSPRDIAFIHPGQRALVKVTAYDYAIYGGLEGIVETISPDTIQDEVKPEIVYYRVFIRTHQDFLENKAGRHFSISPGMVASVDIKTGQKTIVDYLIKPFNRASEALRER</sequence>
<dbReference type="PRINTS" id="PR01490">
    <property type="entry name" value="RTXTOXIND"/>
</dbReference>
<dbReference type="InterPro" id="IPR050739">
    <property type="entry name" value="MFP"/>
</dbReference>
<comment type="caution">
    <text evidence="11">The sequence shown here is derived from an EMBL/GenBank/DDBJ whole genome shotgun (WGS) entry which is preliminary data.</text>
</comment>
<evidence type="ECO:0000256" key="3">
    <source>
        <dbReference type="ARBA" id="ARBA00022448"/>
    </source>
</evidence>
<dbReference type="Proteomes" id="UP000268615">
    <property type="component" value="Unassembled WGS sequence"/>
</dbReference>
<keyword evidence="6 9" id="KW-0812">Transmembrane</keyword>
<evidence type="ECO:0000256" key="1">
    <source>
        <dbReference type="ARBA" id="ARBA00004377"/>
    </source>
</evidence>
<reference evidence="11 12" key="1">
    <citation type="submission" date="2018-11" db="EMBL/GenBank/DDBJ databases">
        <title>Draft genome sequence of Buttiauxella warmboldiae CCUG 35512.</title>
        <authorList>
            <person name="Salva-Serra F."/>
            <person name="Marathe N."/>
            <person name="Moore E."/>
            <person name="Svensson L."/>
            <person name="Engstrom-Jakobsson H."/>
        </authorList>
    </citation>
    <scope>NUCLEOTIDE SEQUENCE [LARGE SCALE GENOMIC DNA]</scope>
    <source>
        <strain evidence="11 12">CCUG 35512</strain>
    </source>
</reference>
<dbReference type="InterPro" id="IPR058982">
    <property type="entry name" value="Beta-barrel_AprE"/>
</dbReference>
<dbReference type="Pfam" id="PF26002">
    <property type="entry name" value="Beta-barrel_AprE"/>
    <property type="match status" value="1"/>
</dbReference>
<gene>
    <name evidence="11" type="ORF">EHN07_15015</name>
</gene>
<evidence type="ECO:0000256" key="7">
    <source>
        <dbReference type="ARBA" id="ARBA00022989"/>
    </source>
</evidence>
<evidence type="ECO:0000259" key="10">
    <source>
        <dbReference type="Pfam" id="PF26002"/>
    </source>
</evidence>
<keyword evidence="4 9" id="KW-1003">Cell membrane</keyword>
<evidence type="ECO:0000313" key="11">
    <source>
        <dbReference type="EMBL" id="RPH24193.1"/>
    </source>
</evidence>
<evidence type="ECO:0000256" key="8">
    <source>
        <dbReference type="ARBA" id="ARBA00023136"/>
    </source>
</evidence>